<proteinExistence type="predicted"/>
<evidence type="ECO:0000256" key="1">
    <source>
        <dbReference type="SAM" id="SignalP"/>
    </source>
</evidence>
<dbReference type="OrthoDB" id="1345111at2"/>
<gene>
    <name evidence="2" type="ORF">SAMN05421841_2113</name>
</gene>
<keyword evidence="1" id="KW-0732">Signal</keyword>
<dbReference type="RefSeq" id="WP_089792870.1">
    <property type="nucleotide sequence ID" value="NZ_FOIU01000001.1"/>
</dbReference>
<keyword evidence="3" id="KW-1185">Reference proteome</keyword>
<organism evidence="2 3">
    <name type="scientific">Chryseobacterium wanjuense</name>
    <dbReference type="NCBI Taxonomy" id="356305"/>
    <lineage>
        <taxon>Bacteria</taxon>
        <taxon>Pseudomonadati</taxon>
        <taxon>Bacteroidota</taxon>
        <taxon>Flavobacteriia</taxon>
        <taxon>Flavobacteriales</taxon>
        <taxon>Weeksellaceae</taxon>
        <taxon>Chryseobacterium group</taxon>
        <taxon>Chryseobacterium</taxon>
    </lineage>
</organism>
<dbReference type="Proteomes" id="UP000199469">
    <property type="component" value="Unassembled WGS sequence"/>
</dbReference>
<feature type="signal peptide" evidence="1">
    <location>
        <begin position="1"/>
        <end position="19"/>
    </location>
</feature>
<dbReference type="EMBL" id="FOIU01000001">
    <property type="protein sequence ID" value="SEW30043.1"/>
    <property type="molecule type" value="Genomic_DNA"/>
</dbReference>
<feature type="chain" id="PRO_5011446533" description="C1q domain-containing protein" evidence="1">
    <location>
        <begin position="20"/>
        <end position="235"/>
    </location>
</feature>
<dbReference type="AlphaFoldDB" id="A0A1I0QRR0"/>
<reference evidence="3" key="1">
    <citation type="submission" date="2016-10" db="EMBL/GenBank/DDBJ databases">
        <authorList>
            <person name="Varghese N."/>
            <person name="Submissions S."/>
        </authorList>
    </citation>
    <scope>NUCLEOTIDE SEQUENCE [LARGE SCALE GENOMIC DNA]</scope>
    <source>
        <strain evidence="3">DSM 17724</strain>
    </source>
</reference>
<accession>A0A1I0QRR0</accession>
<name>A0A1I0QRR0_9FLAO</name>
<evidence type="ECO:0000313" key="2">
    <source>
        <dbReference type="EMBL" id="SEW30043.1"/>
    </source>
</evidence>
<sequence length="235" mass="25633">MKNKIYFFLMILFPMFNNAQVGIKTEDPKSTLDVNGNVSIRQAPQITSLSGFQIMAINQGSSEVSQFDPSLLTAPNSLNQTVYSARKNNSISLLSLNLFSSWKQINFLTIDKTIGSVSLFSDADNSYNVPSTGIYLIGYYFRYGAGVQTTLLSGNPGMGILKKALDGVISVLDSREFTGINLGLASVTFTEYSMTSIYQLNEGEKLYFGLNNTGALGASLLSSSNASFYIYKISN</sequence>
<evidence type="ECO:0000313" key="3">
    <source>
        <dbReference type="Proteomes" id="UP000199469"/>
    </source>
</evidence>
<protein>
    <recommendedName>
        <fullName evidence="4">C1q domain-containing protein</fullName>
    </recommendedName>
</protein>
<evidence type="ECO:0008006" key="4">
    <source>
        <dbReference type="Google" id="ProtNLM"/>
    </source>
</evidence>